<sequence length="447" mass="51580">MAVTKIWSIRKTLYLAIQYILNPNKAVYVSSHACAPETADLEFALTLGQNSRSGGTNKAYHMIQSFKPEETTPEQAHEIGMQLLEQHLNGKYEYVLTTHVDTSHIHNHVIFNASSYVDHKKYNDCKKTYYQLREASDALCAEHGLSVIPPNENKGITHHEWQMRQEDTSWKQALQNTIDDAIQSAKSFEDFLTKMGLAGYEIKHGKQIAFRANGQERFTRCKRLGEAYTEEKIKERIAKKEPILGKKRKKISPTDKPLSIMIELDNNKKAMENKGYEHWAKLHNLKQAAKTVNFLKENNIDSLDELETLMNQTSEKLQNLTQEIKSIDHDVNQHQEIVKNVSLYHQTKDVYADYRSARNKKAFFNTHSTDILLHQTASKSLHGLHINPVATSKNKLLERLSMLQAKQQDLNQEHKTVKKKMKEYQLISTNINLTLKQNNVNKEDKDR</sequence>
<dbReference type="AlphaFoldDB" id="A0A841ZAD3"/>
<reference evidence="3 4" key="1">
    <citation type="submission" date="2020-03" db="EMBL/GenBank/DDBJ databases">
        <title>Soil Listeria distribution.</title>
        <authorList>
            <person name="Liao J."/>
            <person name="Wiedmann M."/>
        </authorList>
    </citation>
    <scope>NUCLEOTIDE SEQUENCE [LARGE SCALE GENOMIC DNA]</scope>
    <source>
        <strain evidence="3 4">FSL L7-1523</strain>
    </source>
</reference>
<evidence type="ECO:0000259" key="2">
    <source>
        <dbReference type="Pfam" id="PF03432"/>
    </source>
</evidence>
<evidence type="ECO:0000256" key="1">
    <source>
        <dbReference type="SAM" id="Coils"/>
    </source>
</evidence>
<dbReference type="Pfam" id="PF03432">
    <property type="entry name" value="Relaxase"/>
    <property type="match status" value="1"/>
</dbReference>
<accession>A0A841ZAD3</accession>
<proteinExistence type="predicted"/>
<evidence type="ECO:0000313" key="4">
    <source>
        <dbReference type="Proteomes" id="UP000564536"/>
    </source>
</evidence>
<feature type="coiled-coil region" evidence="1">
    <location>
        <begin position="393"/>
        <end position="420"/>
    </location>
</feature>
<dbReference type="EMBL" id="JAARRL010000019">
    <property type="protein sequence ID" value="MBC1501243.1"/>
    <property type="molecule type" value="Genomic_DNA"/>
</dbReference>
<dbReference type="InterPro" id="IPR005094">
    <property type="entry name" value="Endonuclease_MobA/VirD2"/>
</dbReference>
<dbReference type="Proteomes" id="UP000564536">
    <property type="component" value="Unassembled WGS sequence"/>
</dbReference>
<dbReference type="RefSeq" id="WP_185426526.1">
    <property type="nucleotide sequence ID" value="NZ_JAARRL010000019.1"/>
</dbReference>
<keyword evidence="1" id="KW-0175">Coiled coil</keyword>
<evidence type="ECO:0000313" key="3">
    <source>
        <dbReference type="EMBL" id="MBC1501243.1"/>
    </source>
</evidence>
<organism evidence="3 4">
    <name type="scientific">Listeria weihenstephanensis</name>
    <dbReference type="NCBI Taxonomy" id="1006155"/>
    <lineage>
        <taxon>Bacteria</taxon>
        <taxon>Bacillati</taxon>
        <taxon>Bacillota</taxon>
        <taxon>Bacilli</taxon>
        <taxon>Bacillales</taxon>
        <taxon>Listeriaceae</taxon>
        <taxon>Listeria</taxon>
    </lineage>
</organism>
<feature type="domain" description="MobA/VirD2-like nuclease" evidence="2">
    <location>
        <begin position="19"/>
        <end position="145"/>
    </location>
</feature>
<protein>
    <submittedName>
        <fullName evidence="3">Relaxase/mobilization nuclease domain-containing protein</fullName>
    </submittedName>
</protein>
<comment type="caution">
    <text evidence="3">The sequence shown here is derived from an EMBL/GenBank/DDBJ whole genome shotgun (WGS) entry which is preliminary data.</text>
</comment>
<name>A0A841ZAD3_9LIST</name>
<feature type="coiled-coil region" evidence="1">
    <location>
        <begin position="292"/>
        <end position="337"/>
    </location>
</feature>
<gene>
    <name evidence="3" type="ORF">HB943_11575</name>
</gene>